<dbReference type="OrthoDB" id="540004at2759"/>
<name>A0A197JTW2_9FUNG</name>
<dbReference type="Gene3D" id="3.40.50.150">
    <property type="entry name" value="Vaccinia Virus protein VP39"/>
    <property type="match status" value="1"/>
</dbReference>
<proteinExistence type="predicted"/>
<dbReference type="Pfam" id="PF13847">
    <property type="entry name" value="Methyltransf_31"/>
    <property type="match status" value="1"/>
</dbReference>
<sequence>MSKTAIEAHEQNRASWNEAVVAHNSHKVDQDGFFRNKGSTLYPEEIGLLGNLAGLKVCHLQCNAGQDTLSLVTRLGAENPIGVDISDNAIEFATKLAKDSGIQGTFIRADVFEFFDTTEASQFDVVFVSYGTVNWLVDLEVARRLALLTSNTSVVTHTCAFETDYPLCSSFLWGRGVHKILKSGGRIVFIDFHPVCYIFNEDMVHHYPYSSAGKPIHESGGVSDYVAYSNTGGEVMPNLKYQEGVQDFRNPNASVEFCWGLSDTIGSLVKAGMHLTHFKEYPYSNFFRPYKAMTSEHVEEGPRWRSTGPMLPLMYSVCASKP</sequence>
<dbReference type="GO" id="GO:0008168">
    <property type="term" value="F:methyltransferase activity"/>
    <property type="evidence" value="ECO:0007669"/>
    <property type="project" value="UniProtKB-KW"/>
</dbReference>
<evidence type="ECO:0000313" key="3">
    <source>
        <dbReference type="Proteomes" id="UP000078512"/>
    </source>
</evidence>
<dbReference type="Proteomes" id="UP000078512">
    <property type="component" value="Unassembled WGS sequence"/>
</dbReference>
<dbReference type="CDD" id="cd02440">
    <property type="entry name" value="AdoMet_MTases"/>
    <property type="match status" value="1"/>
</dbReference>
<evidence type="ECO:0000313" key="2">
    <source>
        <dbReference type="EMBL" id="OAQ28423.1"/>
    </source>
</evidence>
<keyword evidence="2" id="KW-0489">Methyltransferase</keyword>
<evidence type="ECO:0000259" key="1">
    <source>
        <dbReference type="Pfam" id="PF13847"/>
    </source>
</evidence>
<dbReference type="GO" id="GO:0032259">
    <property type="term" value="P:methylation"/>
    <property type="evidence" value="ECO:0007669"/>
    <property type="project" value="UniProtKB-KW"/>
</dbReference>
<reference evidence="2 3" key="1">
    <citation type="submission" date="2016-05" db="EMBL/GenBank/DDBJ databases">
        <title>Genome sequencing reveals origins of a unique bacterial endosymbiosis in the earliest lineages of terrestrial Fungi.</title>
        <authorList>
            <consortium name="DOE Joint Genome Institute"/>
            <person name="Uehling J."/>
            <person name="Gryganskyi A."/>
            <person name="Hameed K."/>
            <person name="Tschaplinski T."/>
            <person name="Misztal P."/>
            <person name="Wu S."/>
            <person name="Desiro A."/>
            <person name="Vande Pol N."/>
            <person name="Du Z.-Y."/>
            <person name="Zienkiewicz A."/>
            <person name="Zienkiewicz K."/>
            <person name="Morin E."/>
            <person name="Tisserant E."/>
            <person name="Splivallo R."/>
            <person name="Hainaut M."/>
            <person name="Henrissat B."/>
            <person name="Ohm R."/>
            <person name="Kuo A."/>
            <person name="Yan J."/>
            <person name="Lipzen A."/>
            <person name="Nolan M."/>
            <person name="Labutti K."/>
            <person name="Barry K."/>
            <person name="Goldstein A."/>
            <person name="Labbe J."/>
            <person name="Schadt C."/>
            <person name="Tuskan G."/>
            <person name="Grigoriev I."/>
            <person name="Martin F."/>
            <person name="Vilgalys R."/>
            <person name="Bonito G."/>
        </authorList>
    </citation>
    <scope>NUCLEOTIDE SEQUENCE [LARGE SCALE GENOMIC DNA]</scope>
    <source>
        <strain evidence="2 3">AG-77</strain>
    </source>
</reference>
<dbReference type="InterPro" id="IPR025714">
    <property type="entry name" value="Methyltranfer_dom"/>
</dbReference>
<dbReference type="EMBL" id="KV442048">
    <property type="protein sequence ID" value="OAQ28423.1"/>
    <property type="molecule type" value="Genomic_DNA"/>
</dbReference>
<accession>A0A197JTW2</accession>
<dbReference type="SUPFAM" id="SSF53335">
    <property type="entry name" value="S-adenosyl-L-methionine-dependent methyltransferases"/>
    <property type="match status" value="1"/>
</dbReference>
<gene>
    <name evidence="2" type="ORF">K457DRAFT_126481</name>
</gene>
<protein>
    <submittedName>
        <fullName evidence="2">S-adenosyl-L-methionine-dependent methyltransferase</fullName>
    </submittedName>
</protein>
<keyword evidence="2" id="KW-0808">Transferase</keyword>
<feature type="domain" description="Methyltransferase" evidence="1">
    <location>
        <begin position="53"/>
        <end position="193"/>
    </location>
</feature>
<organism evidence="2 3">
    <name type="scientific">Linnemannia elongata AG-77</name>
    <dbReference type="NCBI Taxonomy" id="1314771"/>
    <lineage>
        <taxon>Eukaryota</taxon>
        <taxon>Fungi</taxon>
        <taxon>Fungi incertae sedis</taxon>
        <taxon>Mucoromycota</taxon>
        <taxon>Mortierellomycotina</taxon>
        <taxon>Mortierellomycetes</taxon>
        <taxon>Mortierellales</taxon>
        <taxon>Mortierellaceae</taxon>
        <taxon>Linnemannia</taxon>
    </lineage>
</organism>
<keyword evidence="3" id="KW-1185">Reference proteome</keyword>
<dbReference type="AlphaFoldDB" id="A0A197JTW2"/>
<dbReference type="InterPro" id="IPR029063">
    <property type="entry name" value="SAM-dependent_MTases_sf"/>
</dbReference>